<dbReference type="Gene3D" id="3.90.226.10">
    <property type="entry name" value="2-enoyl-CoA Hydratase, Chain A, domain 1"/>
    <property type="match status" value="1"/>
</dbReference>
<proteinExistence type="inferred from homology"/>
<evidence type="ECO:0000313" key="3">
    <source>
        <dbReference type="Proteomes" id="UP000194151"/>
    </source>
</evidence>
<accession>A0A1W6YUI9</accession>
<dbReference type="Pfam" id="PF00378">
    <property type="entry name" value="ECH_1"/>
    <property type="match status" value="1"/>
</dbReference>
<dbReference type="PANTHER" id="PTHR43802">
    <property type="entry name" value="ENOYL-COA HYDRATASE"/>
    <property type="match status" value="1"/>
</dbReference>
<dbReference type="STRING" id="1416806.CAL12_20525"/>
<organism evidence="2 3">
    <name type="scientific">Bordetella genomosp. 8</name>
    <dbReference type="NCBI Taxonomy" id="1416806"/>
    <lineage>
        <taxon>Bacteria</taxon>
        <taxon>Pseudomonadati</taxon>
        <taxon>Pseudomonadota</taxon>
        <taxon>Betaproteobacteria</taxon>
        <taxon>Burkholderiales</taxon>
        <taxon>Alcaligenaceae</taxon>
        <taxon>Bordetella</taxon>
    </lineage>
</organism>
<protein>
    <submittedName>
        <fullName evidence="2">Enoyl-CoA hydratase</fullName>
    </submittedName>
</protein>
<keyword evidence="3" id="KW-1185">Reference proteome</keyword>
<dbReference type="CDD" id="cd06558">
    <property type="entry name" value="crotonase-like"/>
    <property type="match status" value="1"/>
</dbReference>
<dbReference type="GO" id="GO:0003824">
    <property type="term" value="F:catalytic activity"/>
    <property type="evidence" value="ECO:0007669"/>
    <property type="project" value="UniProtKB-ARBA"/>
</dbReference>
<dbReference type="AlphaFoldDB" id="A0A1W6YUI9"/>
<comment type="similarity">
    <text evidence="1">Belongs to the enoyl-CoA hydratase/isomerase family.</text>
</comment>
<name>A0A1W6YUI9_9BORD</name>
<sequence>MAATVTQSTTKTAEVLVTKIDDIGILTLNRPARMNAITTSLRNELIARLEAFNADDSVGAIVIKGAESNAFSSGQDLEEAAQIDWKTIISWQQAQKRMYDAVRELDKPCVIQVDGVCAGAGFHIALLADWRVATPESRWGQPEVKVGLASITGPHFMSLHIGNTHNVQLSVMADLISGQRAYEMGLISELTSPELLAETAMRQARKLATLPRTAVRLTKQRLRAVSQQAYDDACVAGIRAQLECFEAGEPQKLMSEFLKRRKNHA</sequence>
<dbReference type="EMBL" id="CP021108">
    <property type="protein sequence ID" value="ARP84654.1"/>
    <property type="molecule type" value="Genomic_DNA"/>
</dbReference>
<dbReference type="Proteomes" id="UP000194151">
    <property type="component" value="Chromosome"/>
</dbReference>
<reference evidence="2 3" key="1">
    <citation type="submission" date="2017-05" db="EMBL/GenBank/DDBJ databases">
        <title>Complete and WGS of Bordetella genogroups.</title>
        <authorList>
            <person name="Spilker T."/>
            <person name="LiPuma J."/>
        </authorList>
    </citation>
    <scope>NUCLEOTIDE SEQUENCE [LARGE SCALE GENOMIC DNA]</scope>
    <source>
        <strain evidence="2 3">AU19157</strain>
    </source>
</reference>
<dbReference type="KEGG" id="bgv:CAL12_20525"/>
<evidence type="ECO:0000313" key="2">
    <source>
        <dbReference type="EMBL" id="ARP84654.1"/>
    </source>
</evidence>
<dbReference type="InterPro" id="IPR029045">
    <property type="entry name" value="ClpP/crotonase-like_dom_sf"/>
</dbReference>
<dbReference type="PANTHER" id="PTHR43802:SF1">
    <property type="entry name" value="IP11341P-RELATED"/>
    <property type="match status" value="1"/>
</dbReference>
<dbReference type="InterPro" id="IPR001753">
    <property type="entry name" value="Enoyl-CoA_hydra/iso"/>
</dbReference>
<evidence type="ECO:0000256" key="1">
    <source>
        <dbReference type="ARBA" id="ARBA00005254"/>
    </source>
</evidence>
<dbReference type="SUPFAM" id="SSF52096">
    <property type="entry name" value="ClpP/crotonase"/>
    <property type="match status" value="1"/>
</dbReference>
<dbReference type="OrthoDB" id="9777711at2"/>
<gene>
    <name evidence="2" type="ORF">CAL12_20525</name>
</gene>